<dbReference type="InterPro" id="IPR036390">
    <property type="entry name" value="WH_DNA-bd_sf"/>
</dbReference>
<dbReference type="PANTHER" id="PTHR44846:SF1">
    <property type="entry name" value="MANNOSYL-D-GLYCERATE TRANSPORT_METABOLISM SYSTEM REPRESSOR MNGR-RELATED"/>
    <property type="match status" value="1"/>
</dbReference>
<evidence type="ECO:0000313" key="6">
    <source>
        <dbReference type="EMBL" id="TWH19955.1"/>
    </source>
</evidence>
<dbReference type="InterPro" id="IPR036388">
    <property type="entry name" value="WH-like_DNA-bd_sf"/>
</dbReference>
<dbReference type="SUPFAM" id="SSF46785">
    <property type="entry name" value="Winged helix' DNA-binding domain"/>
    <property type="match status" value="1"/>
</dbReference>
<feature type="region of interest" description="Disordered" evidence="4">
    <location>
        <begin position="270"/>
        <end position="309"/>
    </location>
</feature>
<evidence type="ECO:0000259" key="5">
    <source>
        <dbReference type="PROSITE" id="PS50949"/>
    </source>
</evidence>
<comment type="caution">
    <text evidence="6">The sequence shown here is derived from an EMBL/GenBank/DDBJ whole genome shotgun (WGS) entry which is preliminary data.</text>
</comment>
<reference evidence="6 7" key="1">
    <citation type="submission" date="2019-07" db="EMBL/GenBank/DDBJ databases">
        <title>R&amp;d 2014.</title>
        <authorList>
            <person name="Klenk H.-P."/>
        </authorList>
    </citation>
    <scope>NUCLEOTIDE SEQUENCE [LARGE SCALE GENOMIC DNA]</scope>
    <source>
        <strain evidence="6 7">DSM 43194</strain>
    </source>
</reference>
<dbReference type="InterPro" id="IPR011663">
    <property type="entry name" value="UTRA"/>
</dbReference>
<proteinExistence type="predicted"/>
<evidence type="ECO:0000313" key="7">
    <source>
        <dbReference type="Proteomes" id="UP000317303"/>
    </source>
</evidence>
<keyword evidence="7" id="KW-1185">Reference proteome</keyword>
<dbReference type="Proteomes" id="UP000317303">
    <property type="component" value="Unassembled WGS sequence"/>
</dbReference>
<dbReference type="SMART" id="SM00345">
    <property type="entry name" value="HTH_GNTR"/>
    <property type="match status" value="1"/>
</dbReference>
<dbReference type="SMART" id="SM00866">
    <property type="entry name" value="UTRA"/>
    <property type="match status" value="1"/>
</dbReference>
<dbReference type="Pfam" id="PF00392">
    <property type="entry name" value="GntR"/>
    <property type="match status" value="1"/>
</dbReference>
<evidence type="ECO:0000256" key="3">
    <source>
        <dbReference type="ARBA" id="ARBA00023163"/>
    </source>
</evidence>
<dbReference type="Gene3D" id="3.40.1410.10">
    <property type="entry name" value="Chorismate lyase-like"/>
    <property type="match status" value="1"/>
</dbReference>
<name>A0A660CGB9_9PSEU</name>
<dbReference type="SUPFAM" id="SSF64288">
    <property type="entry name" value="Chorismate lyase-like"/>
    <property type="match status" value="1"/>
</dbReference>
<feature type="domain" description="HTH gntR-type" evidence="5">
    <location>
        <begin position="34"/>
        <end position="102"/>
    </location>
</feature>
<dbReference type="EMBL" id="VLJV01000001">
    <property type="protein sequence ID" value="TWH19955.1"/>
    <property type="molecule type" value="Genomic_DNA"/>
</dbReference>
<dbReference type="GO" id="GO:0003677">
    <property type="term" value="F:DNA binding"/>
    <property type="evidence" value="ECO:0007669"/>
    <property type="project" value="UniProtKB-KW"/>
</dbReference>
<protein>
    <submittedName>
        <fullName evidence="6">GntR family transcriptional regulator</fullName>
    </submittedName>
</protein>
<evidence type="ECO:0000256" key="1">
    <source>
        <dbReference type="ARBA" id="ARBA00023015"/>
    </source>
</evidence>
<dbReference type="PROSITE" id="PS50949">
    <property type="entry name" value="HTH_GNTR"/>
    <property type="match status" value="1"/>
</dbReference>
<accession>A0A660CGB9</accession>
<dbReference type="InterPro" id="IPR000524">
    <property type="entry name" value="Tscrpt_reg_HTH_GntR"/>
</dbReference>
<dbReference type="InterPro" id="IPR028978">
    <property type="entry name" value="Chorismate_lyase_/UTRA_dom_sf"/>
</dbReference>
<dbReference type="PANTHER" id="PTHR44846">
    <property type="entry name" value="MANNOSYL-D-GLYCERATE TRANSPORT/METABOLISM SYSTEM REPRESSOR MNGR-RELATED"/>
    <property type="match status" value="1"/>
</dbReference>
<gene>
    <name evidence="6" type="ORF">JD82_01793</name>
</gene>
<keyword evidence="2" id="KW-0238">DNA-binding</keyword>
<organism evidence="6 7">
    <name type="scientific">Prauserella rugosa</name>
    <dbReference type="NCBI Taxonomy" id="43354"/>
    <lineage>
        <taxon>Bacteria</taxon>
        <taxon>Bacillati</taxon>
        <taxon>Actinomycetota</taxon>
        <taxon>Actinomycetes</taxon>
        <taxon>Pseudonocardiales</taxon>
        <taxon>Pseudonocardiaceae</taxon>
        <taxon>Prauserella</taxon>
    </lineage>
</organism>
<evidence type="ECO:0000256" key="2">
    <source>
        <dbReference type="ARBA" id="ARBA00023125"/>
    </source>
</evidence>
<dbReference type="PRINTS" id="PR00035">
    <property type="entry name" value="HTHGNTR"/>
</dbReference>
<feature type="compositionally biased region" description="Basic and acidic residues" evidence="4">
    <location>
        <begin position="284"/>
        <end position="295"/>
    </location>
</feature>
<sequence length="326" mass="35507">MAPGVGDGQGRLGLLRPARFVDCTVMGVDRSTRAPLHQQVADTLRQEILGHDIPPGDALPSEAALCERFGVARSVVRQAVSGLASDGLVIRRQGRPTIVAPPAEYRRLVQRATGMFEQFARRGHALRTSVRELVPARPPSAVRDFLGTSNALRLERVRLVDGDPLSYVRTWLPADRVPGLEADHLTDASLHRLLTRTYGLRPMRGRRQVHAVAADDKLAAELHTEPGGPLLLLEGGTTDQDDRPLEWFSAWHRADRVAFDIDVSETMETLRLDAPGRTPADGTGRADVDGQDRTPPDGPVDSAAELGPADLDRARTLLAELNRILG</sequence>
<dbReference type="AlphaFoldDB" id="A0A660CGB9"/>
<dbReference type="GO" id="GO:0003700">
    <property type="term" value="F:DNA-binding transcription factor activity"/>
    <property type="evidence" value="ECO:0007669"/>
    <property type="project" value="InterPro"/>
</dbReference>
<keyword evidence="3" id="KW-0804">Transcription</keyword>
<dbReference type="Pfam" id="PF07702">
    <property type="entry name" value="UTRA"/>
    <property type="match status" value="1"/>
</dbReference>
<dbReference type="InterPro" id="IPR050679">
    <property type="entry name" value="Bact_HTH_transcr_reg"/>
</dbReference>
<dbReference type="Gene3D" id="1.10.10.10">
    <property type="entry name" value="Winged helix-like DNA-binding domain superfamily/Winged helix DNA-binding domain"/>
    <property type="match status" value="1"/>
</dbReference>
<evidence type="ECO:0000256" key="4">
    <source>
        <dbReference type="SAM" id="MobiDB-lite"/>
    </source>
</evidence>
<keyword evidence="1" id="KW-0805">Transcription regulation</keyword>
<dbReference type="CDD" id="cd07377">
    <property type="entry name" value="WHTH_GntR"/>
    <property type="match status" value="1"/>
</dbReference>
<dbReference type="GO" id="GO:0045892">
    <property type="term" value="P:negative regulation of DNA-templated transcription"/>
    <property type="evidence" value="ECO:0007669"/>
    <property type="project" value="TreeGrafter"/>
</dbReference>